<dbReference type="GO" id="GO:0000026">
    <property type="term" value="F:alpha-1,2-mannosyltransferase activity"/>
    <property type="evidence" value="ECO:0007669"/>
    <property type="project" value="TreeGrafter"/>
</dbReference>
<comment type="subcellular location">
    <subcellularLocation>
        <location evidence="1">Golgi apparatus membrane</location>
        <topology evidence="1">Single-pass type II membrane protein</topology>
    </subcellularLocation>
</comment>
<reference evidence="10 11" key="1">
    <citation type="submission" date="2017-10" db="EMBL/GenBank/DDBJ databases">
        <title>Comparative genomics in systemic dimorphic fungi from Ajellomycetaceae.</title>
        <authorList>
            <person name="Munoz J.F."/>
            <person name="Mcewen J.G."/>
            <person name="Clay O.K."/>
            <person name="Cuomo C.A."/>
        </authorList>
    </citation>
    <scope>NUCLEOTIDE SEQUENCE [LARGE SCALE GENOMIC DNA]</scope>
    <source>
        <strain evidence="10 11">UAMH7299</strain>
    </source>
</reference>
<dbReference type="STRING" id="1447883.A0A2B7XTZ3"/>
<accession>A0A2B7XTZ3</accession>
<evidence type="ECO:0000256" key="8">
    <source>
        <dbReference type="ARBA" id="ARBA00023034"/>
    </source>
</evidence>
<evidence type="ECO:0000313" key="11">
    <source>
        <dbReference type="Proteomes" id="UP000224634"/>
    </source>
</evidence>
<dbReference type="Pfam" id="PF11051">
    <property type="entry name" value="Mannosyl_trans3"/>
    <property type="match status" value="2"/>
</dbReference>
<evidence type="ECO:0000313" key="10">
    <source>
        <dbReference type="EMBL" id="PGH12068.1"/>
    </source>
</evidence>
<dbReference type="InterPro" id="IPR029044">
    <property type="entry name" value="Nucleotide-diphossugar_trans"/>
</dbReference>
<dbReference type="InterPro" id="IPR022751">
    <property type="entry name" value="Alpha_mannosyltransferase"/>
</dbReference>
<keyword evidence="7" id="KW-1133">Transmembrane helix</keyword>
<keyword evidence="5" id="KW-0812">Transmembrane</keyword>
<evidence type="ECO:0000256" key="4">
    <source>
        <dbReference type="ARBA" id="ARBA00022679"/>
    </source>
</evidence>
<dbReference type="GO" id="GO:0046354">
    <property type="term" value="P:mannan biosynthetic process"/>
    <property type="evidence" value="ECO:0007669"/>
    <property type="project" value="TreeGrafter"/>
</dbReference>
<gene>
    <name evidence="10" type="ORF">AJ80_06887</name>
</gene>
<dbReference type="AlphaFoldDB" id="A0A2B7XTZ3"/>
<evidence type="ECO:0000256" key="7">
    <source>
        <dbReference type="ARBA" id="ARBA00022989"/>
    </source>
</evidence>
<evidence type="ECO:0000256" key="2">
    <source>
        <dbReference type="ARBA" id="ARBA00004922"/>
    </source>
</evidence>
<keyword evidence="8" id="KW-0333">Golgi apparatus</keyword>
<comment type="pathway">
    <text evidence="2">Protein modification; protein glycosylation.</text>
</comment>
<keyword evidence="6" id="KW-0735">Signal-anchor</keyword>
<dbReference type="PANTHER" id="PTHR31646">
    <property type="entry name" value="ALPHA-1,2-MANNOSYLTRANSFERASE MNN2"/>
    <property type="match status" value="1"/>
</dbReference>
<keyword evidence="4" id="KW-0808">Transferase</keyword>
<evidence type="ECO:0000256" key="6">
    <source>
        <dbReference type="ARBA" id="ARBA00022968"/>
    </source>
</evidence>
<keyword evidence="11" id="KW-1185">Reference proteome</keyword>
<sequence length="501" mass="56509">MSNSTRAPRSFGRGYLALAALFSAGLFIAAFQRLYLVSQTQPLPRVSPYDIPNFDSQARFWKDLRRLFDSNHPGIDPPKILKKAAVVKFDLETNATRPDVLFMPEVELRRIRKAHDRVVKRIKSDDHRLKLVYDKDTQGIVSAAGKMFLPTLVISLRMLRRTGSILPVEVFIASKDEYDPLICEEILPSLNAGCVVASDIIGSVSQLRLGDHHLKAFALLFSSFEDILWLDADCFPLYEPAKFLSLEPFTITGMVTWPAYGVSSTSLAFYDITSWKAPPLFRASSDGAQLAISKRWHEKTLLLMSYYTYYGPTHYFRLFSQAGSNEGAGETAIVAASVLGESFYDVREPIRALGGHYPDDERNSEVSAMVQHDPVQDYENRITSADNKPPLPRALFIHQSNPKIDLTTLFGPDRHILLAQQGRANAKSSQVWTIDNNNKEIQTLQSLGGLESDDIECDFWAEVRSVACELERRKFTPWEGMVGICERATEYFETIYGSREE</sequence>
<dbReference type="GO" id="GO:0000139">
    <property type="term" value="C:Golgi membrane"/>
    <property type="evidence" value="ECO:0007669"/>
    <property type="project" value="UniProtKB-SubCell"/>
</dbReference>
<proteinExistence type="inferred from homology"/>
<evidence type="ECO:0000256" key="9">
    <source>
        <dbReference type="ARBA" id="ARBA00023136"/>
    </source>
</evidence>
<comment type="similarity">
    <text evidence="3">Belongs to the MNN1/MNT family.</text>
</comment>
<dbReference type="SUPFAM" id="SSF53448">
    <property type="entry name" value="Nucleotide-diphospho-sugar transferases"/>
    <property type="match status" value="1"/>
</dbReference>
<protein>
    <recommendedName>
        <fullName evidence="12">Alpha-1,2-mannosyltransferase</fullName>
    </recommendedName>
</protein>
<dbReference type="EMBL" id="PDNA01000123">
    <property type="protein sequence ID" value="PGH12068.1"/>
    <property type="molecule type" value="Genomic_DNA"/>
</dbReference>
<evidence type="ECO:0000256" key="5">
    <source>
        <dbReference type="ARBA" id="ARBA00022692"/>
    </source>
</evidence>
<dbReference type="OrthoDB" id="4484309at2759"/>
<evidence type="ECO:0008006" key="12">
    <source>
        <dbReference type="Google" id="ProtNLM"/>
    </source>
</evidence>
<evidence type="ECO:0000256" key="3">
    <source>
        <dbReference type="ARBA" id="ARBA00009105"/>
    </source>
</evidence>
<dbReference type="Proteomes" id="UP000224634">
    <property type="component" value="Unassembled WGS sequence"/>
</dbReference>
<name>A0A2B7XTZ3_POLH7</name>
<comment type="caution">
    <text evidence="10">The sequence shown here is derived from an EMBL/GenBank/DDBJ whole genome shotgun (WGS) entry which is preliminary data.</text>
</comment>
<evidence type="ECO:0000256" key="1">
    <source>
        <dbReference type="ARBA" id="ARBA00004323"/>
    </source>
</evidence>
<organism evidence="10 11">
    <name type="scientific">Polytolypa hystricis (strain UAMH7299)</name>
    <dbReference type="NCBI Taxonomy" id="1447883"/>
    <lineage>
        <taxon>Eukaryota</taxon>
        <taxon>Fungi</taxon>
        <taxon>Dikarya</taxon>
        <taxon>Ascomycota</taxon>
        <taxon>Pezizomycotina</taxon>
        <taxon>Eurotiomycetes</taxon>
        <taxon>Eurotiomycetidae</taxon>
        <taxon>Onygenales</taxon>
        <taxon>Onygenales incertae sedis</taxon>
        <taxon>Polytolypa</taxon>
    </lineage>
</organism>
<dbReference type="PANTHER" id="PTHR31646:SF1">
    <property type="entry name" value="ALPHA-1,2-MANNOSYLTRANSFERASE MNN2"/>
    <property type="match status" value="1"/>
</dbReference>
<keyword evidence="9" id="KW-0472">Membrane</keyword>